<evidence type="ECO:0000313" key="10">
    <source>
        <dbReference type="Proteomes" id="UP000002431"/>
    </source>
</evidence>
<dbReference type="HOGENOM" id="CLU_076014_2_1_0"/>
<evidence type="ECO:0000259" key="8">
    <source>
        <dbReference type="Pfam" id="PF00590"/>
    </source>
</evidence>
<dbReference type="EMBL" id="CP000358">
    <property type="protein sequence ID" value="ABF43793.1"/>
    <property type="molecule type" value="Genomic_DNA"/>
</dbReference>
<dbReference type="PANTHER" id="PTHR43467">
    <property type="entry name" value="COBALT-PRECORRIN-2 C(20)-METHYLTRANSFERASE"/>
    <property type="match status" value="1"/>
</dbReference>
<dbReference type="UniPathway" id="UPA00148"/>
<accession>Q1J3Y5</accession>
<dbReference type="RefSeq" id="WP_011525694.1">
    <property type="nucleotide sequence ID" value="NC_008010.2"/>
</dbReference>
<dbReference type="PANTHER" id="PTHR43467:SF2">
    <property type="entry name" value="COBALT-PRECORRIN-2 C(20)-METHYLTRANSFERASE"/>
    <property type="match status" value="1"/>
</dbReference>
<dbReference type="GO" id="GO:0009236">
    <property type="term" value="P:cobalamin biosynthetic process"/>
    <property type="evidence" value="ECO:0007669"/>
    <property type="project" value="UniProtKB-UniRule"/>
</dbReference>
<dbReference type="InterPro" id="IPR000878">
    <property type="entry name" value="4pyrrol_Mease"/>
</dbReference>
<dbReference type="InterPro" id="IPR014777">
    <property type="entry name" value="4pyrrole_Mease_sub1"/>
</dbReference>
<comment type="similarity">
    <text evidence="2 7">Belongs to the precorrin methyltransferase family.</text>
</comment>
<keyword evidence="4" id="KW-0489">Methyltransferase</keyword>
<name>Q1J3Y5_DEIGD</name>
<feature type="domain" description="Tetrapyrrole methylase" evidence="8">
    <location>
        <begin position="4"/>
        <end position="213"/>
    </location>
</feature>
<dbReference type="GO" id="GO:0030788">
    <property type="term" value="F:precorrin-2 C20-methyltransferase activity"/>
    <property type="evidence" value="ECO:0007669"/>
    <property type="project" value="InterPro"/>
</dbReference>
<evidence type="ECO:0000313" key="9">
    <source>
        <dbReference type="EMBL" id="ABF43793.1"/>
    </source>
</evidence>
<dbReference type="InterPro" id="IPR014776">
    <property type="entry name" value="4pyrrole_Mease_sub2"/>
</dbReference>
<evidence type="ECO:0000256" key="4">
    <source>
        <dbReference type="ARBA" id="ARBA00022603"/>
    </source>
</evidence>
<evidence type="ECO:0000256" key="7">
    <source>
        <dbReference type="PIRNR" id="PIRNR036427"/>
    </source>
</evidence>
<organism evidence="9 10">
    <name type="scientific">Deinococcus geothermalis (strain DSM 11300 / CIP 105573 / AG-3a)</name>
    <dbReference type="NCBI Taxonomy" id="319795"/>
    <lineage>
        <taxon>Bacteria</taxon>
        <taxon>Thermotogati</taxon>
        <taxon>Deinococcota</taxon>
        <taxon>Deinococci</taxon>
        <taxon>Deinococcales</taxon>
        <taxon>Deinococcaceae</taxon>
        <taxon>Deinococcus</taxon>
    </lineage>
</organism>
<sequence>MSGTFYGLGVGPGPGGLLPVAALEILRTADLIYTPRSRVSPASVALAALDGLAFPRERVREVEFLMDGDDARLGEHYAALAREIAAHQRAGRHVAYLTIGDAMTYSTLGYLVAALAREAPELPRRILPGVTSYAAAAARTGFSLGEGKERVLILPCPDDMAALRADILSHDVVVLMKVGRRMPDVLALLAELDILEHCALAHRLGLDGEVVLPSLSPAADSPMGRRERPPLDGRLGYLSVLLIRRHPPRRFL</sequence>
<reference evidence="9" key="1">
    <citation type="submission" date="2006-04" db="EMBL/GenBank/DDBJ databases">
        <title>Complete sequence of plasmid1 pDGEO01 of Deinococcus geothermalis DSM 11300.</title>
        <authorList>
            <consortium name="US DOE Joint Genome Institute"/>
            <person name="Copeland A."/>
            <person name="Lucas S."/>
            <person name="Lapidus A."/>
            <person name="Barry K."/>
            <person name="Detter J.C."/>
            <person name="Glavina del Rio T."/>
            <person name="Hammon N."/>
            <person name="Israni S."/>
            <person name="Dalin E."/>
            <person name="Tice H."/>
            <person name="Pitluck S."/>
            <person name="Brettin T."/>
            <person name="Bruce D."/>
            <person name="Han C."/>
            <person name="Tapia R."/>
            <person name="Saunders E."/>
            <person name="Gilna P."/>
            <person name="Schmutz J."/>
            <person name="Larimer F."/>
            <person name="Land M."/>
            <person name="Hauser L."/>
            <person name="Kyrpides N."/>
            <person name="Kim E."/>
            <person name="Daly M.J."/>
            <person name="Fredrickson J.K."/>
            <person name="Makarova K.S."/>
            <person name="Gaidamakova E.K."/>
            <person name="Zhai M."/>
            <person name="Richardson P."/>
        </authorList>
    </citation>
    <scope>NUCLEOTIDE SEQUENCE</scope>
    <source>
        <strain evidence="9">DSM 11300</strain>
        <plasmid evidence="9">pDGEO01</plasmid>
    </source>
</reference>
<dbReference type="eggNOG" id="COG2243">
    <property type="taxonomic scope" value="Bacteria"/>
</dbReference>
<evidence type="ECO:0000256" key="1">
    <source>
        <dbReference type="ARBA" id="ARBA00004953"/>
    </source>
</evidence>
<protein>
    <submittedName>
        <fullName evidence="9">Precorrin-2 C20-methyltransferase</fullName>
    </submittedName>
</protein>
<keyword evidence="3" id="KW-0169">Cobalamin biosynthesis</keyword>
<evidence type="ECO:0000256" key="3">
    <source>
        <dbReference type="ARBA" id="ARBA00022573"/>
    </source>
</evidence>
<keyword evidence="5" id="KW-0808">Transferase</keyword>
<dbReference type="InterPro" id="IPR006364">
    <property type="entry name" value="CobI/CbiL/CobIJ_dom"/>
</dbReference>
<proteinExistence type="inferred from homology"/>
<dbReference type="InterPro" id="IPR012382">
    <property type="entry name" value="CobI/CbiL"/>
</dbReference>
<geneLocation type="plasmid" evidence="9 10">
    <name>pDGEO01</name>
</geneLocation>
<dbReference type="GO" id="GO:0032259">
    <property type="term" value="P:methylation"/>
    <property type="evidence" value="ECO:0007669"/>
    <property type="project" value="UniProtKB-KW"/>
</dbReference>
<dbReference type="InterPro" id="IPR035996">
    <property type="entry name" value="4pyrrol_Methylase_sf"/>
</dbReference>
<evidence type="ECO:0000256" key="2">
    <source>
        <dbReference type="ARBA" id="ARBA00005879"/>
    </source>
</evidence>
<keyword evidence="6" id="KW-0949">S-adenosyl-L-methionine</keyword>
<gene>
    <name evidence="9" type="ordered locus">Dgeo_2358</name>
</gene>
<dbReference type="Pfam" id="PF00590">
    <property type="entry name" value="TP_methylase"/>
    <property type="match status" value="1"/>
</dbReference>
<dbReference type="Proteomes" id="UP000002431">
    <property type="component" value="Plasmid pDGEO01"/>
</dbReference>
<dbReference type="KEGG" id="dge:Dgeo_2358"/>
<dbReference type="SUPFAM" id="SSF53790">
    <property type="entry name" value="Tetrapyrrole methylase"/>
    <property type="match status" value="1"/>
</dbReference>
<evidence type="ECO:0000256" key="6">
    <source>
        <dbReference type="ARBA" id="ARBA00022691"/>
    </source>
</evidence>
<dbReference type="CDD" id="cd11645">
    <property type="entry name" value="Precorrin_2_C20_MT"/>
    <property type="match status" value="1"/>
</dbReference>
<dbReference type="Gene3D" id="3.40.1010.10">
    <property type="entry name" value="Cobalt-precorrin-4 Transmethylase, Domain 1"/>
    <property type="match status" value="1"/>
</dbReference>
<dbReference type="PIRSF" id="PIRSF036427">
    <property type="entry name" value="Precrrn-2_mtase"/>
    <property type="match status" value="1"/>
</dbReference>
<comment type="pathway">
    <text evidence="1">Cofactor biosynthesis; adenosylcobalamin biosynthesis.</text>
</comment>
<dbReference type="AlphaFoldDB" id="Q1J3Y5"/>
<dbReference type="NCBIfam" id="TIGR01467">
    <property type="entry name" value="cobI_cbiL"/>
    <property type="match status" value="1"/>
</dbReference>
<evidence type="ECO:0000256" key="5">
    <source>
        <dbReference type="ARBA" id="ARBA00022679"/>
    </source>
</evidence>
<keyword evidence="9" id="KW-0614">Plasmid</keyword>
<keyword evidence="10" id="KW-1185">Reference proteome</keyword>
<dbReference type="Gene3D" id="3.30.950.10">
    <property type="entry name" value="Methyltransferase, Cobalt-precorrin-4 Transmethylase, Domain 2"/>
    <property type="match status" value="1"/>
</dbReference>